<evidence type="ECO:0000313" key="3">
    <source>
        <dbReference type="EMBL" id="MDM1071067.1"/>
    </source>
</evidence>
<dbReference type="Proteomes" id="UP001170959">
    <property type="component" value="Unassembled WGS sequence"/>
</dbReference>
<dbReference type="AlphaFoldDB" id="A0AAJ1QBV5"/>
<evidence type="ECO:0000313" key="4">
    <source>
        <dbReference type="Proteomes" id="UP001170959"/>
    </source>
</evidence>
<organism evidence="3 4">
    <name type="scientific">Empedobacter brevis</name>
    <dbReference type="NCBI Taxonomy" id="247"/>
    <lineage>
        <taxon>Bacteria</taxon>
        <taxon>Pseudomonadati</taxon>
        <taxon>Bacteroidota</taxon>
        <taxon>Flavobacteriia</taxon>
        <taxon>Flavobacteriales</taxon>
        <taxon>Weeksellaceae</taxon>
        <taxon>Empedobacter</taxon>
    </lineage>
</organism>
<protein>
    <submittedName>
        <fullName evidence="3">4Fe-4S dicluster domain-containing protein</fullName>
    </submittedName>
</protein>
<dbReference type="PROSITE" id="PS51379">
    <property type="entry name" value="4FE4S_FER_2"/>
    <property type="match status" value="1"/>
</dbReference>
<gene>
    <name evidence="3" type="ORF">HX001_01010</name>
</gene>
<evidence type="ECO:0000259" key="2">
    <source>
        <dbReference type="PROSITE" id="PS51379"/>
    </source>
</evidence>
<comment type="caution">
    <text evidence="3">The sequence shown here is derived from an EMBL/GenBank/DDBJ whole genome shotgun (WGS) entry which is preliminary data.</text>
</comment>
<reference evidence="3" key="2">
    <citation type="journal article" date="2022" name="Sci. Total Environ.">
        <title>Prevalence, transmission, and molecular epidemiology of tet(X)-positive bacteria among humans, animals, and environmental niches in China: An epidemiological, and genomic-based study.</title>
        <authorList>
            <person name="Dong N."/>
            <person name="Zeng Y."/>
            <person name="Cai C."/>
            <person name="Sun C."/>
            <person name="Lu J."/>
            <person name="Liu C."/>
            <person name="Zhou H."/>
            <person name="Sun Q."/>
            <person name="Shu L."/>
            <person name="Wang H."/>
            <person name="Wang Y."/>
            <person name="Wang S."/>
            <person name="Wu C."/>
            <person name="Chan E.W."/>
            <person name="Chen G."/>
            <person name="Shen Z."/>
            <person name="Chen S."/>
            <person name="Zhang R."/>
        </authorList>
    </citation>
    <scope>NUCLEOTIDE SEQUENCE</scope>
    <source>
        <strain evidence="3">R655-4</strain>
    </source>
</reference>
<reference evidence="3" key="1">
    <citation type="submission" date="2020-06" db="EMBL/GenBank/DDBJ databases">
        <authorList>
            <person name="Dong N."/>
        </authorList>
    </citation>
    <scope>NUCLEOTIDE SEQUENCE</scope>
    <source>
        <strain evidence="3">R655-4</strain>
    </source>
</reference>
<feature type="domain" description="4Fe-4S ferredoxin-type" evidence="2">
    <location>
        <begin position="1"/>
        <end position="31"/>
    </location>
</feature>
<sequence>MFQHISFRDTCVGCNRCIDVCSTNAITIIHTTLHVGTADPYNYYKAVIDDGALCAPECPTGNILIDGMSPTGGGGIDPNDSNGGEDPNGGTNNNPADPPCKTMNNRSKAGSKFSKTLESLDKLLHLPIEKGFVNYNGPEVKDDRLQDLFYAMDSNENGESVHSPMLKDKNAFGYLHTHRDREQIASIHSFADLRAYIELVERRVKNNYSYDNTYGIVVGPQGIYSLNVTDISKFKLNEMTKREISSFWNNLYVQYDTDWKLVSDDYYVETEKFMTNLLSKFYDKLGISLFKYDSQNRNWGKINKDKNANSSPTYDYGC</sequence>
<name>A0AAJ1QBV5_9FLAO</name>
<dbReference type="InterPro" id="IPR017896">
    <property type="entry name" value="4Fe4S_Fe-S-bd"/>
</dbReference>
<dbReference type="SUPFAM" id="SSF54862">
    <property type="entry name" value="4Fe-4S ferredoxins"/>
    <property type="match status" value="1"/>
</dbReference>
<feature type="region of interest" description="Disordered" evidence="1">
    <location>
        <begin position="69"/>
        <end position="108"/>
    </location>
</feature>
<accession>A0AAJ1QBV5</accession>
<dbReference type="EMBL" id="JACAGJ010000001">
    <property type="protein sequence ID" value="MDM1071067.1"/>
    <property type="molecule type" value="Genomic_DNA"/>
</dbReference>
<dbReference type="RefSeq" id="WP_159155761.1">
    <property type="nucleotide sequence ID" value="NZ_JACAGJ010000001.1"/>
</dbReference>
<dbReference type="Pfam" id="PF00037">
    <property type="entry name" value="Fer4"/>
    <property type="match status" value="1"/>
</dbReference>
<proteinExistence type="predicted"/>
<dbReference type="Gene3D" id="3.30.70.20">
    <property type="match status" value="1"/>
</dbReference>
<evidence type="ECO:0000256" key="1">
    <source>
        <dbReference type="SAM" id="MobiDB-lite"/>
    </source>
</evidence>